<dbReference type="SUPFAM" id="SSF52374">
    <property type="entry name" value="Nucleotidylyl transferase"/>
    <property type="match status" value="1"/>
</dbReference>
<dbReference type="InterPro" id="IPR014729">
    <property type="entry name" value="Rossmann-like_a/b/a_fold"/>
</dbReference>
<protein>
    <recommendedName>
        <fullName evidence="7">Glutamyl-Q tRNA(Asp) synthetase</fullName>
        <shortName evidence="7">Glu-Q-RSs</shortName>
        <ecNumber evidence="7">6.1.1.-</ecNumber>
    </recommendedName>
</protein>
<keyword evidence="2 7" id="KW-0479">Metal-binding</keyword>
<evidence type="ECO:0000259" key="9">
    <source>
        <dbReference type="Pfam" id="PF00749"/>
    </source>
</evidence>
<feature type="short sequence motif" description="'HIGH' region" evidence="7">
    <location>
        <begin position="16"/>
        <end position="26"/>
    </location>
</feature>
<dbReference type="PROSITE" id="PS00178">
    <property type="entry name" value="AA_TRNA_LIGASE_I"/>
    <property type="match status" value="1"/>
</dbReference>
<feature type="binding site" evidence="7">
    <location>
        <begin position="13"/>
        <end position="17"/>
    </location>
    <ligand>
        <name>L-glutamate</name>
        <dbReference type="ChEBI" id="CHEBI:29985"/>
    </ligand>
</feature>
<comment type="caution">
    <text evidence="10">The sequence shown here is derived from an EMBL/GenBank/DDBJ whole genome shotgun (WGS) entry which is preliminary data.</text>
</comment>
<feature type="binding site" evidence="7">
    <location>
        <position position="246"/>
    </location>
    <ligand>
        <name>ATP</name>
        <dbReference type="ChEBI" id="CHEBI:30616"/>
    </ligand>
</feature>
<keyword evidence="6 7" id="KW-0030">Aminoacyl-tRNA synthetase</keyword>
<dbReference type="Pfam" id="PF00749">
    <property type="entry name" value="tRNA-synt_1c"/>
    <property type="match status" value="1"/>
</dbReference>
<evidence type="ECO:0000256" key="3">
    <source>
        <dbReference type="ARBA" id="ARBA00022741"/>
    </source>
</evidence>
<dbReference type="GO" id="GO:0008270">
    <property type="term" value="F:zinc ion binding"/>
    <property type="evidence" value="ECO:0007669"/>
    <property type="project" value="UniProtKB-UniRule"/>
</dbReference>
<feature type="binding site" evidence="7">
    <location>
        <position position="106"/>
    </location>
    <ligand>
        <name>Zn(2+)</name>
        <dbReference type="ChEBI" id="CHEBI:29105"/>
    </ligand>
</feature>
<keyword evidence="8" id="KW-0648">Protein biosynthesis</keyword>
<dbReference type="NCBIfam" id="NF004315">
    <property type="entry name" value="PRK05710.1-4"/>
    <property type="match status" value="1"/>
</dbReference>
<dbReference type="Gene3D" id="3.40.50.620">
    <property type="entry name" value="HUPs"/>
    <property type="match status" value="1"/>
</dbReference>
<feature type="binding site" evidence="7">
    <location>
        <position position="205"/>
    </location>
    <ligand>
        <name>L-glutamate</name>
        <dbReference type="ChEBI" id="CHEBI:29985"/>
    </ligand>
</feature>
<feature type="domain" description="Glutamyl/glutaminyl-tRNA synthetase class Ib catalytic" evidence="9">
    <location>
        <begin position="13"/>
        <end position="277"/>
    </location>
</feature>
<dbReference type="GO" id="GO:0006400">
    <property type="term" value="P:tRNA modification"/>
    <property type="evidence" value="ECO:0007669"/>
    <property type="project" value="InterPro"/>
</dbReference>
<dbReference type="HAMAP" id="MF_01428">
    <property type="entry name" value="Glu_Q_tRNA_synth"/>
    <property type="match status" value="1"/>
</dbReference>
<dbReference type="AlphaFoldDB" id="A0A849A3Y5"/>
<keyword evidence="11" id="KW-1185">Reference proteome</keyword>
<sequence>MPQRSAPERRAGRYAPSPSGDLHLGNLRTALLAWLFARSERRPFGMRIEDLDERSRPGAADRQLADLAALGIDWDGEPLVQSEHREVYAAVIDRLSAHGRTFECFCSRKDILAAPTAPHAPPGAYPGTCRDLTDAERARRRAEADRPPAIRLRSDATEFTVHDRLHGDYTGTVDDFVLARFDGTPAYNLVSVIDDNAQRVGQVVRGDDLLPSTPRQAYLATLLHLPVPEYAHVPLVLGPTGQRLAKRDGAVTLEQLAAKGTDAGAVLNALAVSLGLAAPGERVDTQALLRRFDPDTLPTEPWTAPAALTGAG</sequence>
<name>A0A849A3Y5_9ACTN</name>
<comment type="cofactor">
    <cofactor evidence="7">
        <name>Zn(2+)</name>
        <dbReference type="ChEBI" id="CHEBI:29105"/>
    </cofactor>
    <text evidence="7">Binds 1 zinc ion per subunit.</text>
</comment>
<evidence type="ECO:0000256" key="2">
    <source>
        <dbReference type="ARBA" id="ARBA00022723"/>
    </source>
</evidence>
<comment type="similarity">
    <text evidence="7">Belongs to the class-I aminoacyl-tRNA synthetase family. GluQ subfamily.</text>
</comment>
<dbReference type="PANTHER" id="PTHR43311:SF1">
    <property type="entry name" value="GLUTAMYL-Q TRNA(ASP) SYNTHETASE"/>
    <property type="match status" value="1"/>
</dbReference>
<feature type="binding site" evidence="7">
    <location>
        <position position="187"/>
    </location>
    <ligand>
        <name>L-glutamate</name>
        <dbReference type="ChEBI" id="CHEBI:29985"/>
    </ligand>
</feature>
<proteinExistence type="inferred from homology"/>
<feature type="binding site" evidence="7">
    <location>
        <position position="129"/>
    </location>
    <ligand>
        <name>Zn(2+)</name>
        <dbReference type="ChEBI" id="CHEBI:29105"/>
    </ligand>
</feature>
<evidence type="ECO:0000256" key="8">
    <source>
        <dbReference type="RuleBase" id="RU363037"/>
    </source>
</evidence>
<dbReference type="GO" id="GO:0005524">
    <property type="term" value="F:ATP binding"/>
    <property type="evidence" value="ECO:0007669"/>
    <property type="project" value="UniProtKB-KW"/>
</dbReference>
<evidence type="ECO:0000256" key="5">
    <source>
        <dbReference type="ARBA" id="ARBA00022840"/>
    </source>
</evidence>
<evidence type="ECO:0000313" key="11">
    <source>
        <dbReference type="Proteomes" id="UP000562984"/>
    </source>
</evidence>
<dbReference type="GO" id="GO:0006424">
    <property type="term" value="P:glutamyl-tRNA aminoacylation"/>
    <property type="evidence" value="ECO:0007669"/>
    <property type="project" value="InterPro"/>
</dbReference>
<dbReference type="InterPro" id="IPR020058">
    <property type="entry name" value="Glu/Gln-tRNA-synth_Ib_cat-dom"/>
</dbReference>
<keyword evidence="4 7" id="KW-0862">Zinc</keyword>
<organism evidence="10 11">
    <name type="scientific">Nakamurella aerolata</name>
    <dbReference type="NCBI Taxonomy" id="1656892"/>
    <lineage>
        <taxon>Bacteria</taxon>
        <taxon>Bacillati</taxon>
        <taxon>Actinomycetota</taxon>
        <taxon>Actinomycetes</taxon>
        <taxon>Nakamurellales</taxon>
        <taxon>Nakamurellaceae</taxon>
        <taxon>Nakamurella</taxon>
    </lineage>
</organism>
<feature type="binding site" evidence="7">
    <location>
        <position position="125"/>
    </location>
    <ligand>
        <name>Zn(2+)</name>
        <dbReference type="ChEBI" id="CHEBI:29105"/>
    </ligand>
</feature>
<dbReference type="InterPro" id="IPR022380">
    <property type="entry name" value="Glu-Q_tRNA(Asp)_Synthase"/>
</dbReference>
<gene>
    <name evidence="10" type="primary">gluQRS</name>
    <name evidence="7" type="synonym">gluQ</name>
    <name evidence="10" type="ORF">HKD39_03370</name>
</gene>
<dbReference type="EC" id="6.1.1.-" evidence="7"/>
<dbReference type="InterPro" id="IPR049940">
    <property type="entry name" value="GluQ/Sye"/>
</dbReference>
<evidence type="ECO:0000256" key="1">
    <source>
        <dbReference type="ARBA" id="ARBA00022598"/>
    </source>
</evidence>
<evidence type="ECO:0000256" key="6">
    <source>
        <dbReference type="ARBA" id="ARBA00023146"/>
    </source>
</evidence>
<dbReference type="PANTHER" id="PTHR43311">
    <property type="entry name" value="GLUTAMATE--TRNA LIGASE"/>
    <property type="match status" value="1"/>
</dbReference>
<feature type="short sequence motif" description="'KMSKS' region" evidence="7">
    <location>
        <begin position="243"/>
        <end position="247"/>
    </location>
</feature>
<keyword evidence="3 7" id="KW-0547">Nucleotide-binding</keyword>
<dbReference type="Proteomes" id="UP000562984">
    <property type="component" value="Unassembled WGS sequence"/>
</dbReference>
<evidence type="ECO:0000256" key="4">
    <source>
        <dbReference type="ARBA" id="ARBA00022833"/>
    </source>
</evidence>
<feature type="binding site" evidence="7">
    <location>
        <position position="49"/>
    </location>
    <ligand>
        <name>L-glutamate</name>
        <dbReference type="ChEBI" id="CHEBI:29985"/>
    </ligand>
</feature>
<evidence type="ECO:0000313" key="10">
    <source>
        <dbReference type="EMBL" id="NNG34777.1"/>
    </source>
</evidence>
<dbReference type="NCBIfam" id="TIGR03838">
    <property type="entry name" value="queuosine_YadB"/>
    <property type="match status" value="1"/>
</dbReference>
<dbReference type="EMBL" id="JABEND010000002">
    <property type="protein sequence ID" value="NNG34777.1"/>
    <property type="molecule type" value="Genomic_DNA"/>
</dbReference>
<accession>A0A849A3Y5</accession>
<feature type="binding site" evidence="7">
    <location>
        <position position="104"/>
    </location>
    <ligand>
        <name>Zn(2+)</name>
        <dbReference type="ChEBI" id="CHEBI:29105"/>
    </ligand>
</feature>
<evidence type="ECO:0000256" key="7">
    <source>
        <dbReference type="HAMAP-Rule" id="MF_01428"/>
    </source>
</evidence>
<dbReference type="GO" id="GO:0004818">
    <property type="term" value="F:glutamate-tRNA ligase activity"/>
    <property type="evidence" value="ECO:0007669"/>
    <property type="project" value="TreeGrafter"/>
</dbReference>
<dbReference type="InterPro" id="IPR001412">
    <property type="entry name" value="aa-tRNA-synth_I_CS"/>
</dbReference>
<dbReference type="PRINTS" id="PR00987">
    <property type="entry name" value="TRNASYNTHGLU"/>
</dbReference>
<keyword evidence="1 7" id="KW-0436">Ligase</keyword>
<keyword evidence="5 7" id="KW-0067">ATP-binding</keyword>
<dbReference type="NCBIfam" id="NF004314">
    <property type="entry name" value="PRK05710.1-3"/>
    <property type="match status" value="1"/>
</dbReference>
<reference evidence="10 11" key="1">
    <citation type="submission" date="2020-05" db="EMBL/GenBank/DDBJ databases">
        <title>Nakamurella sp. DB0629 isolated from air conditioner.</title>
        <authorList>
            <person name="Kim D.H."/>
            <person name="Kim D.-U."/>
        </authorList>
    </citation>
    <scope>NUCLEOTIDE SEQUENCE [LARGE SCALE GENOMIC DNA]</scope>
    <source>
        <strain evidence="10 11">DB0629</strain>
    </source>
</reference>
<comment type="function">
    <text evidence="7">Catalyzes the tRNA-independent activation of glutamate in presence of ATP and the subsequent transfer of glutamate onto a tRNA(Asp). Glutamate is transferred on the 2-amino-5-(4,5-dihydroxy-2-cyclopenten-1-yl) moiety of the queuosine in the wobble position of the QUC anticodon.</text>
</comment>
<dbReference type="RefSeq" id="WP_171198462.1">
    <property type="nucleotide sequence ID" value="NZ_JABEND010000002.1"/>
</dbReference>
<dbReference type="GO" id="GO:0005829">
    <property type="term" value="C:cytosol"/>
    <property type="evidence" value="ECO:0007669"/>
    <property type="project" value="TreeGrafter"/>
</dbReference>
<dbReference type="InterPro" id="IPR000924">
    <property type="entry name" value="Glu/Gln-tRNA-synth"/>
</dbReference>